<protein>
    <submittedName>
        <fullName evidence="1">Uncharacterized protein</fullName>
    </submittedName>
</protein>
<sequence length="121" mass="13142">MSRGQLYTIQVLDTHCFFWREMWTRLDDWWFEVAAIAAQCTVLKSWVKWVGSVVEDLPDSSAESGALRGSQALKGLEGLGTSKAVDTAKDTTAGTAAIVEPGPIGSRSSCVLLRFRHVGPG</sequence>
<gene>
    <name evidence="1" type="ORF">PCOR1329_LOCUS53142</name>
</gene>
<reference evidence="1" key="1">
    <citation type="submission" date="2023-10" db="EMBL/GenBank/DDBJ databases">
        <authorList>
            <person name="Chen Y."/>
            <person name="Shah S."/>
            <person name="Dougan E. K."/>
            <person name="Thang M."/>
            <person name="Chan C."/>
        </authorList>
    </citation>
    <scope>NUCLEOTIDE SEQUENCE [LARGE SCALE GENOMIC DNA]</scope>
</reference>
<proteinExistence type="predicted"/>
<comment type="caution">
    <text evidence="1">The sequence shown here is derived from an EMBL/GenBank/DDBJ whole genome shotgun (WGS) entry which is preliminary data.</text>
</comment>
<keyword evidence="2" id="KW-1185">Reference proteome</keyword>
<organism evidence="1 2">
    <name type="scientific">Prorocentrum cordatum</name>
    <dbReference type="NCBI Taxonomy" id="2364126"/>
    <lineage>
        <taxon>Eukaryota</taxon>
        <taxon>Sar</taxon>
        <taxon>Alveolata</taxon>
        <taxon>Dinophyceae</taxon>
        <taxon>Prorocentrales</taxon>
        <taxon>Prorocentraceae</taxon>
        <taxon>Prorocentrum</taxon>
    </lineage>
</organism>
<accession>A0ABN9V3E5</accession>
<evidence type="ECO:0000313" key="2">
    <source>
        <dbReference type="Proteomes" id="UP001189429"/>
    </source>
</evidence>
<evidence type="ECO:0000313" key="1">
    <source>
        <dbReference type="EMBL" id="CAK0865692.1"/>
    </source>
</evidence>
<name>A0ABN9V3E5_9DINO</name>
<dbReference type="EMBL" id="CAUYUJ010016475">
    <property type="protein sequence ID" value="CAK0865692.1"/>
    <property type="molecule type" value="Genomic_DNA"/>
</dbReference>
<dbReference type="Proteomes" id="UP001189429">
    <property type="component" value="Unassembled WGS sequence"/>
</dbReference>